<reference evidence="1 2" key="1">
    <citation type="submission" date="2020-07" db="EMBL/GenBank/DDBJ databases">
        <title>Sequencing the genomes of 1000 actinobacteria strains.</title>
        <authorList>
            <person name="Klenk H.-P."/>
        </authorList>
    </citation>
    <scope>NUCLEOTIDE SEQUENCE [LARGE SCALE GENOMIC DNA]</scope>
    <source>
        <strain evidence="1 2">DSM 22083</strain>
    </source>
</reference>
<evidence type="ECO:0008006" key="3">
    <source>
        <dbReference type="Google" id="ProtNLM"/>
    </source>
</evidence>
<organism evidence="1 2">
    <name type="scientific">Microlunatus parietis</name>
    <dbReference type="NCBI Taxonomy" id="682979"/>
    <lineage>
        <taxon>Bacteria</taxon>
        <taxon>Bacillati</taxon>
        <taxon>Actinomycetota</taxon>
        <taxon>Actinomycetes</taxon>
        <taxon>Propionibacteriales</taxon>
        <taxon>Propionibacteriaceae</taxon>
        <taxon>Microlunatus</taxon>
    </lineage>
</organism>
<evidence type="ECO:0000313" key="1">
    <source>
        <dbReference type="EMBL" id="NYE74806.1"/>
    </source>
</evidence>
<keyword evidence="2" id="KW-1185">Reference proteome</keyword>
<accession>A0A7Y9LG57</accession>
<dbReference type="EMBL" id="JACCBU010000001">
    <property type="protein sequence ID" value="NYE74806.1"/>
    <property type="molecule type" value="Genomic_DNA"/>
</dbReference>
<comment type="caution">
    <text evidence="1">The sequence shown here is derived from an EMBL/GenBank/DDBJ whole genome shotgun (WGS) entry which is preliminary data.</text>
</comment>
<gene>
    <name evidence="1" type="ORF">BKA15_006135</name>
</gene>
<dbReference type="Proteomes" id="UP000569914">
    <property type="component" value="Unassembled WGS sequence"/>
</dbReference>
<sequence>MTAVLVTWAFLVTGCSVPPSPPVTPPSQEVAEQTLRGIEVAVRDRRPDDFRARFAADDEALGRTADLWWANLTALDVTRFTLTAGPLDPAGAAEITIDWAVPGDSGIASHLARFSFRAGSDGAARVAAVAPAAAPAARPSWWADPLRLFRQGQATVVATGRVDQSRAGLWADQADRAADRVADALPASMRQGWTGVVVVELPADGAGYDRLLGGEPGSHSGYAAVAWAEGIADPRRERIAVRIVVNPDQPVHDPRALELLLTHEVTHLARYDAGSPAPLWLVEGFADHVAYAGSPELRAAAEQSLRDTIRSDGAPDRLPGDDTFRRGDLDRAYLLAWSACRLIARRYGDDVLNRFVVAAGAGQPVDRALRATAGIGLAEFRAEWVRDLTEPR</sequence>
<name>A0A7Y9LG57_9ACTN</name>
<proteinExistence type="predicted"/>
<dbReference type="AlphaFoldDB" id="A0A7Y9LG57"/>
<protein>
    <recommendedName>
        <fullName evidence="3">Peptidase MA superfamily protein</fullName>
    </recommendedName>
</protein>
<evidence type="ECO:0000313" key="2">
    <source>
        <dbReference type="Proteomes" id="UP000569914"/>
    </source>
</evidence>
<dbReference type="RefSeq" id="WP_179757374.1">
    <property type="nucleotide sequence ID" value="NZ_JACCBU010000001.1"/>
</dbReference>